<evidence type="ECO:0000313" key="2">
    <source>
        <dbReference type="EMBL" id="CAK9867972.1"/>
    </source>
</evidence>
<dbReference type="Pfam" id="PF05623">
    <property type="entry name" value="DUF789"/>
    <property type="match status" value="1"/>
</dbReference>
<accession>A0ABP1AZQ7</accession>
<feature type="compositionally biased region" description="Basic residues" evidence="1">
    <location>
        <begin position="443"/>
        <end position="458"/>
    </location>
</feature>
<dbReference type="PANTHER" id="PTHR32010:SF18">
    <property type="entry name" value="DUF789 FAMILY PROTEIN"/>
    <property type="match status" value="1"/>
</dbReference>
<feature type="compositionally biased region" description="Basic and acidic residues" evidence="1">
    <location>
        <begin position="789"/>
        <end position="819"/>
    </location>
</feature>
<keyword evidence="3" id="KW-1185">Reference proteome</keyword>
<dbReference type="Proteomes" id="UP001497522">
    <property type="component" value="Chromosome 17"/>
</dbReference>
<evidence type="ECO:0000313" key="3">
    <source>
        <dbReference type="Proteomes" id="UP001497522"/>
    </source>
</evidence>
<organism evidence="2 3">
    <name type="scientific">Sphagnum jensenii</name>
    <dbReference type="NCBI Taxonomy" id="128206"/>
    <lineage>
        <taxon>Eukaryota</taxon>
        <taxon>Viridiplantae</taxon>
        <taxon>Streptophyta</taxon>
        <taxon>Embryophyta</taxon>
        <taxon>Bryophyta</taxon>
        <taxon>Sphagnophytina</taxon>
        <taxon>Sphagnopsida</taxon>
        <taxon>Sphagnales</taxon>
        <taxon>Sphagnaceae</taxon>
        <taxon>Sphagnum</taxon>
    </lineage>
</organism>
<feature type="region of interest" description="Disordered" evidence="1">
    <location>
        <begin position="426"/>
        <end position="486"/>
    </location>
</feature>
<feature type="region of interest" description="Disordered" evidence="1">
    <location>
        <begin position="388"/>
        <end position="407"/>
    </location>
</feature>
<feature type="region of interest" description="Disordered" evidence="1">
    <location>
        <begin position="1520"/>
        <end position="1543"/>
    </location>
</feature>
<feature type="compositionally biased region" description="Polar residues" evidence="1">
    <location>
        <begin position="388"/>
        <end position="406"/>
    </location>
</feature>
<protein>
    <submittedName>
        <fullName evidence="2">Uncharacterized protein</fullName>
    </submittedName>
</protein>
<name>A0ABP1AZQ7_9BRYO</name>
<feature type="region of interest" description="Disordered" evidence="1">
    <location>
        <begin position="317"/>
        <end position="336"/>
    </location>
</feature>
<dbReference type="EMBL" id="OZ023718">
    <property type="protein sequence ID" value="CAK9867972.1"/>
    <property type="molecule type" value="Genomic_DNA"/>
</dbReference>
<feature type="region of interest" description="Disordered" evidence="1">
    <location>
        <begin position="952"/>
        <end position="1002"/>
    </location>
</feature>
<sequence length="1735" mass="189113">MGKQEGESRWWAHSKSSTVLLDPAAFVETWKRQIQGKDGLPIAQQRLTFACPVTHQELEEGPLLRSKGGTCGDRLEHQAAAADLIKDLKTWQAILRCNNKTVGSLKNPSVVAESEQSDSRLYCQTAHELRDIGIPCDVFYLSFDQWIPAVSQLGTTPKVTSKSNKNPIKLFLEIEKYSNYRIDLIGHLEGIREALLFGYQMNGTEVHAQLSMLQQKEQYRQSQQVQHRRGLRSQTVGKGLVGRDDEFLADHNGRSHSIFLTREQQDHFIPCGKDEFTAVVSNEAAGLKCVVLKVISVPVDTRKKFEQLVSPVSACQLEQERKSGSPNSPENHSELFCLSPSHLDLDKCAEQAHRSSQKTSLNRSRVQRGLKDQTVGAQSAKRVREFQLTEQQHPVATSQELETSSLGPPLDCFLLSADGMEFVCESEAPGPRLPSRKGSSTKLSKKKKKKKKRGRRKNNTATVEDGESSVPKPAEEPVLTDPTCANALPTITKNEGITRMQPADPSCSEASMNEDIKDMYHVSNIGKELPSSRSIHTSSQFTDKDCSLAETNTDCAEEVDTKLCSQQRCWGARYAYWKRKLLDGAIESPGACSDYDGTRGHTCYTRSGKAKAEKELHNGLLKAAAYCVKSGRLAPYEFLKEVYSSTGMLEKFPALVCIDSYQHDLAAGKDCVSRVGRNEGSAALLSSSRPGKASETLVCTELQRSSEYLQDMKGSVCGHHNTGAGDAATPKSNGSKVYTRISDDHRGGCTQLNVRSSQGSEPDNSVGFCFGGGNCGIGKGGRSSGSDVGVDRDYQREEHCESRTGMGNKERMGPGDVDGHPKDINVFGNELYSQRRKASSSSSDHRVWQIANNGVANIPLNGHGYGAVASTPNISPIGKENKHTVWKVKQNLHEDEALVDEPIHLPTGVSSEANTCEESHHQAQCHSTATTGSNFEVTLPSKPVATAVYSNGSLTSESPVSKETTSTNSHQNPRRKENSHPLEASNCKAVASNDSSPKSEPNIGIVASDFATSNGGIPSQQRLRELSLPGGAINHSQESGKATWVKKENLFLSGNNKQQLFALKGTPEVPYPSDHVRGGKNVAVPPLNDHLLQHNPVTNKDSNTLHIPPPNVTLSAHHNTPCSHPSKAEVSNLAESSSTAYLDSSAASAMPRHRNGVAASIQSSLEEGTQRWRGGRQIITEQDRKVFEKCGGDKECAAVMSPTQKWVPVDKGAAGARKMQGSSEQRSMGGTPAPVVHASSCNDVKDIEKTTSQGETKMKGASSCKGPQREENNLHEIVDIELPKPQALAQVKLSSAEGTANLGENLGESGKVKLKSVPLHRVPLEPLQLHRLTKQGYDNERLGSTETVGSGSSSPVIERIVDFRTEQLISLLRDAIQVSSQGRQASEEAASKIGAPIAEFERVLHAVAPTVPQQAKEIPSGQPSSSCDFTTGWCCRAPGSSQECQCRVPSVPLSAVWQWYVEPSNYGVEVKACDLLRNRDEEKNFLAYFVPYLSGVQLFTLKGCRFKKVGMVGKEELATPSPKLGKNDLTETSDLPPMQSRRTDQETSAHLVYEFFEQDPPSQRLPLLQKVQELIEGGASTSGLSYGDPSILGSAFIHDLHPASWFAVAWYPIYRISDGPLRSVFLTYHSLGHCIPSDKKLGQYAGLLQEGLSFPVVGLESYNTQLEGWLSLGPIARSQSDQSRTEGNAVLDSTLILKQRLQSLQAGAAAMAQGLSTTNPGSKHLDYEFFVSRRR</sequence>
<feature type="compositionally biased region" description="Polar residues" evidence="1">
    <location>
        <begin position="952"/>
        <end position="971"/>
    </location>
</feature>
<dbReference type="PANTHER" id="PTHR32010">
    <property type="entry name" value="PHOTOSYSTEM II STABILITY/ASSEMBLY FACTOR HCF136, CHLOROPLASTIC"/>
    <property type="match status" value="1"/>
</dbReference>
<proteinExistence type="predicted"/>
<feature type="region of interest" description="Disordered" evidence="1">
    <location>
        <begin position="781"/>
        <end position="819"/>
    </location>
</feature>
<gene>
    <name evidence="2" type="ORF">CSSPJE1EN2_LOCUS10967</name>
</gene>
<dbReference type="InterPro" id="IPR008507">
    <property type="entry name" value="DUF789"/>
</dbReference>
<reference evidence="2" key="1">
    <citation type="submission" date="2024-03" db="EMBL/GenBank/DDBJ databases">
        <authorList>
            <consortium name="ELIXIR-Norway"/>
            <consortium name="Elixir Norway"/>
        </authorList>
    </citation>
    <scope>NUCLEOTIDE SEQUENCE</scope>
</reference>
<feature type="region of interest" description="Disordered" evidence="1">
    <location>
        <begin position="349"/>
        <end position="379"/>
    </location>
</feature>
<evidence type="ECO:0000256" key="1">
    <source>
        <dbReference type="SAM" id="MobiDB-lite"/>
    </source>
</evidence>